<dbReference type="Proteomes" id="UP000502041">
    <property type="component" value="Chromosome"/>
</dbReference>
<name>A0A6H2H9W3_9BURK</name>
<protein>
    <submittedName>
        <fullName evidence="1">Uncharacterized protein</fullName>
    </submittedName>
</protein>
<accession>A0A6H2H9W3</accession>
<dbReference type="AlphaFoldDB" id="A0A6H2H9W3"/>
<dbReference type="KEGG" id="pvac:HC248_01968"/>
<keyword evidence="2" id="KW-1185">Reference proteome</keyword>
<evidence type="ECO:0000313" key="1">
    <source>
        <dbReference type="EMBL" id="QJC56659.1"/>
    </source>
</evidence>
<dbReference type="EMBL" id="CP051461">
    <property type="protein sequence ID" value="QJC56659.1"/>
    <property type="molecule type" value="Genomic_DNA"/>
</dbReference>
<reference evidence="1 2" key="1">
    <citation type="submission" date="2020-04" db="EMBL/GenBank/DDBJ databases">
        <title>Complete genome of a Psychrophilic, Marine, Gas Vacuolate Bacterium Polaromonas vacuolata KCTC 22033T.</title>
        <authorList>
            <person name="Hwang K."/>
            <person name="Kim K.M."/>
        </authorList>
    </citation>
    <scope>NUCLEOTIDE SEQUENCE [LARGE SCALE GENOMIC DNA]</scope>
    <source>
        <strain evidence="1 2">KCTC 22033</strain>
    </source>
</reference>
<organism evidence="1 2">
    <name type="scientific">Polaromonas vacuolata</name>
    <dbReference type="NCBI Taxonomy" id="37448"/>
    <lineage>
        <taxon>Bacteria</taxon>
        <taxon>Pseudomonadati</taxon>
        <taxon>Pseudomonadota</taxon>
        <taxon>Betaproteobacteria</taxon>
        <taxon>Burkholderiales</taxon>
        <taxon>Comamonadaceae</taxon>
        <taxon>Polaromonas</taxon>
    </lineage>
</organism>
<gene>
    <name evidence="1" type="ORF">HC248_01968</name>
</gene>
<sequence length="39" mass="4859">MHQQQTDQRSRQQGFLFIWIFPEITLLEKNYFEISKLLM</sequence>
<proteinExistence type="predicted"/>
<evidence type="ECO:0000313" key="2">
    <source>
        <dbReference type="Proteomes" id="UP000502041"/>
    </source>
</evidence>